<dbReference type="Proteomes" id="UP000230066">
    <property type="component" value="Unassembled WGS sequence"/>
</dbReference>
<dbReference type="EMBL" id="JXXN02000087">
    <property type="protein sequence ID" value="THD28725.1"/>
    <property type="molecule type" value="Genomic_DNA"/>
</dbReference>
<name>A0A4E0RLC1_FASHE</name>
<accession>A0A4E0RLC1</accession>
<keyword evidence="3" id="KW-1185">Reference proteome</keyword>
<comment type="caution">
    <text evidence="2">The sequence shown here is derived from an EMBL/GenBank/DDBJ whole genome shotgun (WGS) entry which is preliminary data.</text>
</comment>
<evidence type="ECO:0000313" key="2">
    <source>
        <dbReference type="EMBL" id="THD28725.1"/>
    </source>
</evidence>
<reference evidence="2" key="1">
    <citation type="submission" date="2019-03" db="EMBL/GenBank/DDBJ databases">
        <title>Improved annotation for the trematode Fasciola hepatica.</title>
        <authorList>
            <person name="Choi Y.-J."/>
            <person name="Martin J."/>
            <person name="Mitreva M."/>
        </authorList>
    </citation>
    <scope>NUCLEOTIDE SEQUENCE [LARGE SCALE GENOMIC DNA]</scope>
</reference>
<dbReference type="AlphaFoldDB" id="A0A4E0RLC1"/>
<gene>
    <name evidence="2" type="ORF">D915_000422</name>
</gene>
<organism evidence="2 3">
    <name type="scientific">Fasciola hepatica</name>
    <name type="common">Liver fluke</name>
    <dbReference type="NCBI Taxonomy" id="6192"/>
    <lineage>
        <taxon>Eukaryota</taxon>
        <taxon>Metazoa</taxon>
        <taxon>Spiralia</taxon>
        <taxon>Lophotrochozoa</taxon>
        <taxon>Platyhelminthes</taxon>
        <taxon>Trematoda</taxon>
        <taxon>Digenea</taxon>
        <taxon>Plagiorchiida</taxon>
        <taxon>Echinostomata</taxon>
        <taxon>Echinostomatoidea</taxon>
        <taxon>Fasciolidae</taxon>
        <taxon>Fasciola</taxon>
    </lineage>
</organism>
<evidence type="ECO:0000256" key="1">
    <source>
        <dbReference type="SAM" id="MobiDB-lite"/>
    </source>
</evidence>
<evidence type="ECO:0000313" key="3">
    <source>
        <dbReference type="Proteomes" id="UP000230066"/>
    </source>
</evidence>
<proteinExistence type="predicted"/>
<protein>
    <submittedName>
        <fullName evidence="2">Uncharacterized protein</fullName>
    </submittedName>
</protein>
<feature type="region of interest" description="Disordered" evidence="1">
    <location>
        <begin position="1"/>
        <end position="21"/>
    </location>
</feature>
<sequence length="308" mass="35114">MGARLSRTITKQNSSHCPDKSASKYAPVWIISEPEQSVSVLSKTPELNLVPTVTLKSKWFIEGPAIYGPPTKAMGTTVRPVVPFGDREHQSEQWAQQLTNRHAATNSITKSTVHQETSLPRLESEPLIYQLRLKLLEDSPTRLMLLELYNLDMHTLSEQEFIQWCHDSRMPQTMTMYKIFQQDATAYAMKRHLTALENRFDVQITLGDCKPLYGSGVPDTENQSFPQAQMVRELAVYGKTQSSIIAAVQYLGATLNQIRCNQLLLPSNHLFSLSSEMNLQKWIQPQLIDTNNRILIHLRKHSEQRGQK</sequence>
<feature type="compositionally biased region" description="Polar residues" evidence="1">
    <location>
        <begin position="7"/>
        <end position="16"/>
    </location>
</feature>